<keyword evidence="2" id="KW-1185">Reference proteome</keyword>
<protein>
    <submittedName>
        <fullName evidence="1">Uncharacterized protein</fullName>
    </submittedName>
</protein>
<comment type="caution">
    <text evidence="1">The sequence shown here is derived from an EMBL/GenBank/DDBJ whole genome shotgun (WGS) entry which is preliminary data.</text>
</comment>
<dbReference type="EMBL" id="LSBJ02000003">
    <property type="protein sequence ID" value="OAQ68735.1"/>
    <property type="molecule type" value="Genomic_DNA"/>
</dbReference>
<evidence type="ECO:0000313" key="2">
    <source>
        <dbReference type="Proteomes" id="UP000078397"/>
    </source>
</evidence>
<dbReference type="KEGG" id="pchm:VFPPC_15870"/>
<proteinExistence type="predicted"/>
<gene>
    <name evidence="1" type="ORF">VFPPC_15870</name>
</gene>
<dbReference type="GeneID" id="28857617"/>
<dbReference type="RefSeq" id="XP_018145585.1">
    <property type="nucleotide sequence ID" value="XM_018293623.1"/>
</dbReference>
<evidence type="ECO:0000313" key="1">
    <source>
        <dbReference type="EMBL" id="OAQ68735.1"/>
    </source>
</evidence>
<reference evidence="1 2" key="1">
    <citation type="journal article" date="2016" name="PLoS Pathog.">
        <title>Biosynthesis of antibiotic leucinostatins in bio-control fungus Purpureocillium lilacinum and their inhibition on phytophthora revealed by genome mining.</title>
        <authorList>
            <person name="Wang G."/>
            <person name="Liu Z."/>
            <person name="Lin R."/>
            <person name="Li E."/>
            <person name="Mao Z."/>
            <person name="Ling J."/>
            <person name="Yang Y."/>
            <person name="Yin W.B."/>
            <person name="Xie B."/>
        </authorList>
    </citation>
    <scope>NUCLEOTIDE SEQUENCE [LARGE SCALE GENOMIC DNA]</scope>
    <source>
        <strain evidence="1">170</strain>
    </source>
</reference>
<dbReference type="Proteomes" id="UP000078397">
    <property type="component" value="Unassembled WGS sequence"/>
</dbReference>
<accession>A0A179FSZ2</accession>
<organism evidence="1 2">
    <name type="scientific">Pochonia chlamydosporia 170</name>
    <dbReference type="NCBI Taxonomy" id="1380566"/>
    <lineage>
        <taxon>Eukaryota</taxon>
        <taxon>Fungi</taxon>
        <taxon>Dikarya</taxon>
        <taxon>Ascomycota</taxon>
        <taxon>Pezizomycotina</taxon>
        <taxon>Sordariomycetes</taxon>
        <taxon>Hypocreomycetidae</taxon>
        <taxon>Hypocreales</taxon>
        <taxon>Clavicipitaceae</taxon>
        <taxon>Pochonia</taxon>
    </lineage>
</organism>
<name>A0A179FSZ2_METCM</name>
<sequence length="56" mass="6521">MVVCLHHCDSVPSVSRYPPHPFVQLKVCDNSSIEFLQQMPTADYHTLPKYLVTFNW</sequence>
<dbReference type="AlphaFoldDB" id="A0A179FSZ2"/>